<keyword evidence="4 7" id="KW-0812">Transmembrane</keyword>
<evidence type="ECO:0000256" key="5">
    <source>
        <dbReference type="ARBA" id="ARBA00022989"/>
    </source>
</evidence>
<evidence type="ECO:0000259" key="8">
    <source>
        <dbReference type="PROSITE" id="PS50928"/>
    </source>
</evidence>
<dbReference type="HOGENOM" id="CLU_036879_0_2_11"/>
<feature type="transmembrane region" description="Helical" evidence="7">
    <location>
        <begin position="12"/>
        <end position="30"/>
    </location>
</feature>
<evidence type="ECO:0000256" key="6">
    <source>
        <dbReference type="ARBA" id="ARBA00023136"/>
    </source>
</evidence>
<dbReference type="InterPro" id="IPR000515">
    <property type="entry name" value="MetI-like"/>
</dbReference>
<name>A0A0F7FS73_9ACTN</name>
<dbReference type="GO" id="GO:0055085">
    <property type="term" value="P:transmembrane transport"/>
    <property type="evidence" value="ECO:0007669"/>
    <property type="project" value="InterPro"/>
</dbReference>
<feature type="transmembrane region" description="Helical" evidence="7">
    <location>
        <begin position="144"/>
        <end position="168"/>
    </location>
</feature>
<reference evidence="9" key="1">
    <citation type="submission" date="2019-08" db="EMBL/GenBank/DDBJ databases">
        <title>Complete genome sequence of a mangrove-derived Streptomyces xiamenensis.</title>
        <authorList>
            <person name="Xu J."/>
        </authorList>
    </citation>
    <scope>NUCLEOTIDE SEQUENCE</scope>
    <source>
        <strain evidence="9">318</strain>
    </source>
</reference>
<dbReference type="PANTHER" id="PTHR43163:SF6">
    <property type="entry name" value="DIPEPTIDE TRANSPORT SYSTEM PERMEASE PROTEIN DPPB-RELATED"/>
    <property type="match status" value="1"/>
</dbReference>
<proteinExistence type="inferred from homology"/>
<protein>
    <submittedName>
        <fullName evidence="9">Binding-protein-dependent transport systems inner membrane component</fullName>
    </submittedName>
</protein>
<dbReference type="KEGG" id="sxi:SXIM_15840"/>
<feature type="transmembrane region" description="Helical" evidence="7">
    <location>
        <begin position="280"/>
        <end position="303"/>
    </location>
</feature>
<dbReference type="PROSITE" id="PS50928">
    <property type="entry name" value="ABC_TM1"/>
    <property type="match status" value="1"/>
</dbReference>
<dbReference type="InterPro" id="IPR045621">
    <property type="entry name" value="BPD_transp_1_N"/>
</dbReference>
<dbReference type="GO" id="GO:0005886">
    <property type="term" value="C:plasma membrane"/>
    <property type="evidence" value="ECO:0007669"/>
    <property type="project" value="UniProtKB-SubCell"/>
</dbReference>
<keyword evidence="6 7" id="KW-0472">Membrane</keyword>
<comment type="similarity">
    <text evidence="7">Belongs to the binding-protein-dependent transport system permease family.</text>
</comment>
<gene>
    <name evidence="9" type="ORF">SXIM_15840</name>
</gene>
<evidence type="ECO:0000256" key="1">
    <source>
        <dbReference type="ARBA" id="ARBA00004651"/>
    </source>
</evidence>
<feature type="transmembrane region" description="Helical" evidence="7">
    <location>
        <begin position="238"/>
        <end position="260"/>
    </location>
</feature>
<keyword evidence="10" id="KW-1185">Reference proteome</keyword>
<dbReference type="Pfam" id="PF00528">
    <property type="entry name" value="BPD_transp_1"/>
    <property type="match status" value="1"/>
</dbReference>
<keyword evidence="5 7" id="KW-1133">Transmembrane helix</keyword>
<dbReference type="PANTHER" id="PTHR43163">
    <property type="entry name" value="DIPEPTIDE TRANSPORT SYSTEM PERMEASE PROTEIN DPPB-RELATED"/>
    <property type="match status" value="1"/>
</dbReference>
<dbReference type="RefSeq" id="WP_046723403.1">
    <property type="nucleotide sequence ID" value="NZ_CP009922.3"/>
</dbReference>
<sequence length="318" mass="33195">MSRYVLVRLANGLIVLWAALSLSFLVLHLVPGDPVSIMLRSGGGGDPVGVDAAQAAALRTELGLDRPLYEQYTDFVVRALSLDFGTSFGTGDEVSAMLARALPSTLELATASLLLTAVLGVAAALAATLAPWAPLRNAVLSTTVAGISLPSFWTAILLIQVFSFGLGWFPAYGDSDAARLVLPAIALALPSAGVLAQLLAKGLRTALAEPYVRTARAKGAGRLRTAWHHAFRNASIPALTMLGMMIGNILAGAIITETVFARAGIGRLTADAIADQDFPVIRAIIFLAGALYVLVNLAVDLIYPKVDPRIVLQAGATS</sequence>
<evidence type="ECO:0000313" key="10">
    <source>
        <dbReference type="Proteomes" id="UP000034034"/>
    </source>
</evidence>
<evidence type="ECO:0000256" key="2">
    <source>
        <dbReference type="ARBA" id="ARBA00022448"/>
    </source>
</evidence>
<organism evidence="9 10">
    <name type="scientific">Streptomyces xiamenensis</name>
    <dbReference type="NCBI Taxonomy" id="408015"/>
    <lineage>
        <taxon>Bacteria</taxon>
        <taxon>Bacillati</taxon>
        <taxon>Actinomycetota</taxon>
        <taxon>Actinomycetes</taxon>
        <taxon>Kitasatosporales</taxon>
        <taxon>Streptomycetaceae</taxon>
        <taxon>Streptomyces</taxon>
    </lineage>
</organism>
<accession>A0A0F7FS73</accession>
<dbReference type="Proteomes" id="UP000034034">
    <property type="component" value="Chromosome"/>
</dbReference>
<evidence type="ECO:0000313" key="9">
    <source>
        <dbReference type="EMBL" id="AKG42968.1"/>
    </source>
</evidence>
<dbReference type="EMBL" id="CP009922">
    <property type="protein sequence ID" value="AKG42968.1"/>
    <property type="molecule type" value="Genomic_DNA"/>
</dbReference>
<dbReference type="AlphaFoldDB" id="A0A0F7FS73"/>
<feature type="transmembrane region" description="Helical" evidence="7">
    <location>
        <begin position="108"/>
        <end position="132"/>
    </location>
</feature>
<feature type="domain" description="ABC transmembrane type-1" evidence="8">
    <location>
        <begin position="102"/>
        <end position="303"/>
    </location>
</feature>
<dbReference type="Gene3D" id="1.10.3720.10">
    <property type="entry name" value="MetI-like"/>
    <property type="match status" value="1"/>
</dbReference>
<dbReference type="SUPFAM" id="SSF161098">
    <property type="entry name" value="MetI-like"/>
    <property type="match status" value="1"/>
</dbReference>
<keyword evidence="3" id="KW-1003">Cell membrane</keyword>
<dbReference type="CDD" id="cd06261">
    <property type="entry name" value="TM_PBP2"/>
    <property type="match status" value="1"/>
</dbReference>
<keyword evidence="2 7" id="KW-0813">Transport</keyword>
<dbReference type="InterPro" id="IPR035906">
    <property type="entry name" value="MetI-like_sf"/>
</dbReference>
<evidence type="ECO:0000256" key="7">
    <source>
        <dbReference type="RuleBase" id="RU363032"/>
    </source>
</evidence>
<dbReference type="STRING" id="408015.SXIM_15840"/>
<dbReference type="PATRIC" id="fig|408015.6.peg.1620"/>
<evidence type="ECO:0000256" key="4">
    <source>
        <dbReference type="ARBA" id="ARBA00022692"/>
    </source>
</evidence>
<evidence type="ECO:0000256" key="3">
    <source>
        <dbReference type="ARBA" id="ARBA00022475"/>
    </source>
</evidence>
<dbReference type="Pfam" id="PF19300">
    <property type="entry name" value="BPD_transp_1_N"/>
    <property type="match status" value="1"/>
</dbReference>
<comment type="subcellular location">
    <subcellularLocation>
        <location evidence="1 7">Cell membrane</location>
        <topology evidence="1 7">Multi-pass membrane protein</topology>
    </subcellularLocation>
</comment>
<feature type="transmembrane region" description="Helical" evidence="7">
    <location>
        <begin position="180"/>
        <end position="200"/>
    </location>
</feature>